<dbReference type="InterPro" id="IPR011050">
    <property type="entry name" value="Pectin_lyase_fold/virulence"/>
</dbReference>
<evidence type="ECO:0000256" key="3">
    <source>
        <dbReference type="ARBA" id="ARBA00022729"/>
    </source>
</evidence>
<evidence type="ECO:0000256" key="1">
    <source>
        <dbReference type="ARBA" id="ARBA00001255"/>
    </source>
</evidence>
<evidence type="ECO:0000259" key="8">
    <source>
        <dbReference type="Pfam" id="PF23763"/>
    </source>
</evidence>
<dbReference type="InterPro" id="IPR006626">
    <property type="entry name" value="PbH1"/>
</dbReference>
<feature type="domain" description="GLAA-B beta-barrel" evidence="9">
    <location>
        <begin position="354"/>
        <end position="419"/>
    </location>
</feature>
<comment type="catalytic activity">
    <reaction evidence="2">
        <text>Hydrolysis of terminal, non-reducing branched (1-&gt;3)-alpha-D-galactosidic residues, producing free D-galactose.</text>
        <dbReference type="EC" id="3.2.1.n1"/>
    </reaction>
</comment>
<proteinExistence type="predicted"/>
<evidence type="ECO:0000256" key="5">
    <source>
        <dbReference type="ARBA" id="ARBA00022801"/>
    </source>
</evidence>
<comment type="catalytic activity">
    <reaction evidence="1">
        <text>Hydrolysis of terminal, non-reducing alpha-D-galactose residues in alpha-D-galactosides, including galactose oligosaccharides, galactomannans and galactolipids.</text>
        <dbReference type="EC" id="3.2.1.22"/>
    </reaction>
</comment>
<dbReference type="Proteomes" id="UP001055105">
    <property type="component" value="Unassembled WGS sequence"/>
</dbReference>
<dbReference type="SMART" id="SM00710">
    <property type="entry name" value="PbH1"/>
    <property type="match status" value="7"/>
</dbReference>
<feature type="domain" description="GLAA-B beta-barrel" evidence="8">
    <location>
        <begin position="144"/>
        <end position="243"/>
    </location>
</feature>
<dbReference type="AlphaFoldDB" id="A0AA37P471"/>
<evidence type="ECO:0000259" key="9">
    <source>
        <dbReference type="Pfam" id="PF23764"/>
    </source>
</evidence>
<reference evidence="10" key="1">
    <citation type="submission" date="2022-01" db="EMBL/GenBank/DDBJ databases">
        <title>Novel bile acid biosynthetic pathways are enriched in the microbiome of centenarians.</title>
        <authorList>
            <person name="Sato Y."/>
            <person name="Atarashi K."/>
            <person name="Plichta R.D."/>
            <person name="Arai Y."/>
            <person name="Sasajima S."/>
            <person name="Kearney M.S."/>
            <person name="Suda W."/>
            <person name="Takeshita K."/>
            <person name="Sasaki T."/>
            <person name="Okamoto S."/>
            <person name="Skelly N.A."/>
            <person name="Okamura Y."/>
            <person name="Vlamakis H."/>
            <person name="Li Y."/>
            <person name="Tanoue T."/>
            <person name="Takei H."/>
            <person name="Nittono H."/>
            <person name="Narushima S."/>
            <person name="Irie J."/>
            <person name="Itoh H."/>
            <person name="Moriya K."/>
            <person name="Sugiura Y."/>
            <person name="Suematsu M."/>
            <person name="Moritoki N."/>
            <person name="Shibata S."/>
            <person name="Littman R.D."/>
            <person name="Fischbach A.M."/>
            <person name="Uwamino Y."/>
            <person name="Inoue T."/>
            <person name="Honda A."/>
            <person name="Hattori M."/>
            <person name="Murai T."/>
            <person name="Xavier J.R."/>
            <person name="Hirose N."/>
            <person name="Honda K."/>
        </authorList>
    </citation>
    <scope>NUCLEOTIDE SEQUENCE</scope>
    <source>
        <strain evidence="10">CE91-St16</strain>
    </source>
</reference>
<evidence type="ECO:0000256" key="4">
    <source>
        <dbReference type="ARBA" id="ARBA00022737"/>
    </source>
</evidence>
<dbReference type="Gene3D" id="2.160.20.10">
    <property type="entry name" value="Single-stranded right-handed beta-helix, Pectin lyase-like"/>
    <property type="match status" value="2"/>
</dbReference>
<evidence type="ECO:0000313" key="11">
    <source>
        <dbReference type="Proteomes" id="UP001055105"/>
    </source>
</evidence>
<dbReference type="Pfam" id="PF23764">
    <property type="entry name" value="Beta-barrel_GLAA-B_II"/>
    <property type="match status" value="1"/>
</dbReference>
<feature type="signal peptide" evidence="7">
    <location>
        <begin position="1"/>
        <end position="23"/>
    </location>
</feature>
<evidence type="ECO:0000313" key="10">
    <source>
        <dbReference type="EMBL" id="GKI19568.1"/>
    </source>
</evidence>
<feature type="chain" id="PRO_5041415571" evidence="7">
    <location>
        <begin position="24"/>
        <end position="595"/>
    </location>
</feature>
<dbReference type="GO" id="GO:0004557">
    <property type="term" value="F:alpha-galactosidase activity"/>
    <property type="evidence" value="ECO:0007669"/>
    <property type="project" value="UniProtKB-EC"/>
</dbReference>
<name>A0AA37P471_9BACT</name>
<organism evidence="10 11">
    <name type="scientific">Alistipes finegoldii</name>
    <dbReference type="NCBI Taxonomy" id="214856"/>
    <lineage>
        <taxon>Bacteria</taxon>
        <taxon>Pseudomonadati</taxon>
        <taxon>Bacteroidota</taxon>
        <taxon>Bacteroidia</taxon>
        <taxon>Bacteroidales</taxon>
        <taxon>Rikenellaceae</taxon>
        <taxon>Alistipes</taxon>
    </lineage>
</organism>
<dbReference type="EMBL" id="BQOL01000002">
    <property type="protein sequence ID" value="GKI19568.1"/>
    <property type="molecule type" value="Genomic_DNA"/>
</dbReference>
<dbReference type="SUPFAM" id="SSF51126">
    <property type="entry name" value="Pectin lyase-like"/>
    <property type="match status" value="1"/>
</dbReference>
<keyword evidence="4" id="KW-0677">Repeat</keyword>
<keyword evidence="3 7" id="KW-0732">Signal</keyword>
<dbReference type="Pfam" id="PF23763">
    <property type="entry name" value="Beta-barrel_GLAA-B_I"/>
    <property type="match status" value="1"/>
</dbReference>
<evidence type="ECO:0000256" key="6">
    <source>
        <dbReference type="ARBA" id="ARBA00023295"/>
    </source>
</evidence>
<accession>A0AA37P471</accession>
<sequence length="595" mass="67049">MRMKPRLGTVILLVSMVCGTASARTGVIDIADYKGRYDTQDMTPFVYTLLESIPADKPVKLVFPEGTYHFRPEFAAGKYHCITNHDNGYRHFAFPLTGRRNIEIDGGGSEFIFHGRIIPFLIEDSHGVTLRNFTVDWEVPFTLEAKVTTADAVTQRVEIEIPDEFGHAVENGKLIMRAEGWEERIPGENIVFDPRTMATAYRSDDYYIPKPDNFDIRVTPTAPGRYELHTRFVRALPPVGTILTFKGVFTQNRHSPAIHATASSGVLVEDVTIHHCGGMGLIAEKADNVTVRRLQVVLRKGSPRMITTTADATHFCNCRGTVLIEECVFENMLDDATNVHGSYVRVTGITAPDQVIARINHPQQAGYEFAGKGDEIDVVDAETLLAKHTLRVKKSERINAHYIRLTFTAPVEGRLTVGDGLENMSWYPELIFRNNVVRNNRARSILVSTPRKVVVEGNTFSSMMSAILFEGDMDHWYESGAVRDVTIRNNRFLDGTYGGADFPTIFINPHQKKEVPGHPYERNITIEGNLFRTFNEQLLRAKSVGGLIFRDNTIELSEKYKPYNDLPTIDIRSSQQVVIENNRYKKPGKISIVRK</sequence>
<keyword evidence="6" id="KW-0326">Glycosidase</keyword>
<dbReference type="InterPro" id="IPR057275">
    <property type="entry name" value="Beta-barrel_GLAA-B_I"/>
</dbReference>
<comment type="caution">
    <text evidence="10">The sequence shown here is derived from an EMBL/GenBank/DDBJ whole genome shotgun (WGS) entry which is preliminary data.</text>
</comment>
<gene>
    <name evidence="10" type="primary">glaB</name>
    <name evidence="10" type="ORF">CE91St16_24760</name>
</gene>
<protein>
    <submittedName>
        <fullName evidence="10">Alpha-1,3-galactosidase B</fullName>
    </submittedName>
</protein>
<dbReference type="InterPro" id="IPR056441">
    <property type="entry name" value="Beta-barrel_GLAA-B_II"/>
</dbReference>
<dbReference type="InterPro" id="IPR012334">
    <property type="entry name" value="Pectin_lyas_fold"/>
</dbReference>
<evidence type="ECO:0000256" key="2">
    <source>
        <dbReference type="ARBA" id="ARBA00001271"/>
    </source>
</evidence>
<keyword evidence="5" id="KW-0378">Hydrolase</keyword>
<evidence type="ECO:0000256" key="7">
    <source>
        <dbReference type="SAM" id="SignalP"/>
    </source>
</evidence>